<evidence type="ECO:0000256" key="1">
    <source>
        <dbReference type="ARBA" id="ARBA00022679"/>
    </source>
</evidence>
<keyword evidence="1 4" id="KW-0808">Transferase</keyword>
<gene>
    <name evidence="4" type="ORF">LCMiAC01_04490</name>
</gene>
<evidence type="ECO:0000256" key="2">
    <source>
        <dbReference type="ARBA" id="ARBA00023315"/>
    </source>
</evidence>
<reference evidence="4" key="1">
    <citation type="journal article" date="2019" name="MBio">
        <title>Virus Genomes from Deep Sea Sediments Expand the Ocean Megavirome and Support Independent Origins of Viral Gigantism.</title>
        <authorList>
            <person name="Backstrom D."/>
            <person name="Yutin N."/>
            <person name="Jorgensen S.L."/>
            <person name="Dharamshi J."/>
            <person name="Homa F."/>
            <person name="Zaremba-Niedwiedzka K."/>
            <person name="Spang A."/>
            <person name="Wolf Y.I."/>
            <person name="Koonin E.V."/>
            <person name="Ettema T.J."/>
        </authorList>
    </citation>
    <scope>NUCLEOTIDE SEQUENCE</scope>
</reference>
<accession>A0A481Z118</accession>
<dbReference type="CDD" id="cd04301">
    <property type="entry name" value="NAT_SF"/>
    <property type="match status" value="1"/>
</dbReference>
<name>A0A481Z118_9VIRU</name>
<dbReference type="EMBL" id="MK500398">
    <property type="protein sequence ID" value="QBK88767.1"/>
    <property type="molecule type" value="Genomic_DNA"/>
</dbReference>
<dbReference type="InterPro" id="IPR000182">
    <property type="entry name" value="GNAT_dom"/>
</dbReference>
<dbReference type="InterPro" id="IPR045047">
    <property type="entry name" value="Ard1-like"/>
</dbReference>
<dbReference type="Gene3D" id="3.40.630.30">
    <property type="match status" value="1"/>
</dbReference>
<proteinExistence type="predicted"/>
<dbReference type="InterPro" id="IPR016181">
    <property type="entry name" value="Acyl_CoA_acyltransferase"/>
</dbReference>
<dbReference type="PANTHER" id="PTHR23091:SF4">
    <property type="entry name" value="N-TERMINAL AMINO-ACID N(ALPHA)-ACETYLTRANSFERASE NATA"/>
    <property type="match status" value="1"/>
</dbReference>
<dbReference type="Pfam" id="PF00583">
    <property type="entry name" value="Acetyltransf_1"/>
    <property type="match status" value="1"/>
</dbReference>
<dbReference type="PANTHER" id="PTHR23091">
    <property type="entry name" value="N-TERMINAL ACETYLTRANSFERASE"/>
    <property type="match status" value="1"/>
</dbReference>
<feature type="domain" description="N-acetyltransferase" evidence="3">
    <location>
        <begin position="4"/>
        <end position="101"/>
    </location>
</feature>
<dbReference type="GO" id="GO:0004596">
    <property type="term" value="F:protein-N-terminal amino-acid acetyltransferase activity"/>
    <property type="evidence" value="ECO:0007669"/>
    <property type="project" value="InterPro"/>
</dbReference>
<dbReference type="SUPFAM" id="SSF55729">
    <property type="entry name" value="Acyl-CoA N-acyltransferases (Nat)"/>
    <property type="match status" value="1"/>
</dbReference>
<keyword evidence="2" id="KW-0012">Acyltransferase</keyword>
<dbReference type="PROSITE" id="PS51186">
    <property type="entry name" value="GNAT"/>
    <property type="match status" value="1"/>
</dbReference>
<sequence>MNNFIIRKAVKDDIPKINKVNREVLSENYDLEFYHELLASQYTSSYVAISEEEIVGYIIGDLEINCRNQIHCHIISIAILENYRKRGIGKKLMEKVEEDQK</sequence>
<organism evidence="4">
    <name type="scientific">Mimivirus LCMiAC01</name>
    <dbReference type="NCBI Taxonomy" id="2506608"/>
    <lineage>
        <taxon>Viruses</taxon>
        <taxon>Varidnaviria</taxon>
        <taxon>Bamfordvirae</taxon>
        <taxon>Nucleocytoviricota</taxon>
        <taxon>Megaviricetes</taxon>
        <taxon>Imitervirales</taxon>
        <taxon>Mimiviridae</taxon>
        <taxon>Klosneuvirinae</taxon>
    </lineage>
</organism>
<evidence type="ECO:0000259" key="3">
    <source>
        <dbReference type="PROSITE" id="PS51186"/>
    </source>
</evidence>
<evidence type="ECO:0000313" key="4">
    <source>
        <dbReference type="EMBL" id="QBK88767.1"/>
    </source>
</evidence>
<protein>
    <submittedName>
        <fullName evidence="4">Acetyltransferase (GNAT) family protein</fullName>
    </submittedName>
</protein>